<dbReference type="AlphaFoldDB" id="A0A3B3R8G1"/>
<dbReference type="Proteomes" id="UP000261540">
    <property type="component" value="Unplaced"/>
</dbReference>
<evidence type="ECO:0000313" key="4">
    <source>
        <dbReference type="Proteomes" id="UP000261540"/>
    </source>
</evidence>
<dbReference type="GeneTree" id="ENSGT00940000167301"/>
<feature type="region of interest" description="Disordered" evidence="2">
    <location>
        <begin position="386"/>
        <end position="428"/>
    </location>
</feature>
<accession>A0A3B3R8G1</accession>
<proteinExistence type="predicted"/>
<evidence type="ECO:0008006" key="5">
    <source>
        <dbReference type="Google" id="ProtNLM"/>
    </source>
</evidence>
<keyword evidence="1" id="KW-0175">Coiled coil</keyword>
<reference evidence="3" key="1">
    <citation type="submission" date="2025-08" db="UniProtKB">
        <authorList>
            <consortium name="Ensembl"/>
        </authorList>
    </citation>
    <scope>IDENTIFICATION</scope>
</reference>
<reference evidence="3" key="2">
    <citation type="submission" date="2025-09" db="UniProtKB">
        <authorList>
            <consortium name="Ensembl"/>
        </authorList>
    </citation>
    <scope>IDENTIFICATION</scope>
</reference>
<feature type="coiled-coil region" evidence="1">
    <location>
        <begin position="75"/>
        <end position="102"/>
    </location>
</feature>
<evidence type="ECO:0000313" key="3">
    <source>
        <dbReference type="Ensembl" id="ENSPKIP00000013921.1"/>
    </source>
</evidence>
<organism evidence="3 4">
    <name type="scientific">Paramormyrops kingsleyae</name>
    <dbReference type="NCBI Taxonomy" id="1676925"/>
    <lineage>
        <taxon>Eukaryota</taxon>
        <taxon>Metazoa</taxon>
        <taxon>Chordata</taxon>
        <taxon>Craniata</taxon>
        <taxon>Vertebrata</taxon>
        <taxon>Euteleostomi</taxon>
        <taxon>Actinopterygii</taxon>
        <taxon>Neopterygii</taxon>
        <taxon>Teleostei</taxon>
        <taxon>Osteoglossocephala</taxon>
        <taxon>Osteoglossomorpha</taxon>
        <taxon>Osteoglossiformes</taxon>
        <taxon>Mormyridae</taxon>
        <taxon>Paramormyrops</taxon>
    </lineage>
</organism>
<dbReference type="Ensembl" id="ENSPKIT00000038352.1">
    <property type="protein sequence ID" value="ENSPKIP00000013921.1"/>
    <property type="gene ID" value="ENSPKIG00000001151.1"/>
</dbReference>
<evidence type="ECO:0000256" key="1">
    <source>
        <dbReference type="SAM" id="Coils"/>
    </source>
</evidence>
<feature type="coiled-coil region" evidence="1">
    <location>
        <begin position="211"/>
        <end position="270"/>
    </location>
</feature>
<dbReference type="STRING" id="1676925.ENSPKIP00000013921"/>
<evidence type="ECO:0000256" key="2">
    <source>
        <dbReference type="SAM" id="MobiDB-lite"/>
    </source>
</evidence>
<feature type="region of interest" description="Disordered" evidence="2">
    <location>
        <begin position="304"/>
        <end position="349"/>
    </location>
</feature>
<name>A0A3B3R8G1_9TELE</name>
<feature type="compositionally biased region" description="Basic and acidic residues" evidence="2">
    <location>
        <begin position="317"/>
        <end position="346"/>
    </location>
</feature>
<keyword evidence="4" id="KW-1185">Reference proteome</keyword>
<protein>
    <recommendedName>
        <fullName evidence="5">Coiled-coil domain containing 62</fullName>
    </recommendedName>
</protein>
<sequence>MVSAHQKQLQAWEVDRQRVLTLELKCSSLEGQLRKCNVVFQALTKRVRIAEARQQDGQRALEGSRHDLCQLGQQQQHLASQCEELQEKNQTLNSTVLKLSSQVGQLQAREEELKAMLKLKDTDMTGATSRILELTGGFRKLEAALEDCRSREAKALMEAEKQRCGHREAKNECLRLREELREKISEGDTQGEELSHLRRDSELLRSQLCLLGEEERRKEELLELARSKKERTESQLRCLRQICENQQNDLQLLQLNLDSAQEALRRQEDVGPLESQADLSFLDLKCLDLSKIVPLKTEEQGTMGRLCHVNGPAQPGRDSRADFDTHQRTKPSPPDDERKPCYKEHSSPTGRLQQLLAQSQEMVASLEHKTWCQACLSEGPACGHRHSHCQSGSGVPRQDSGPQARSSLPAPPHQAGGCHLAAAKVPGL</sequence>